<name>A0A7T7M8J8_9ACTO</name>
<dbReference type="RefSeq" id="WP_200275053.1">
    <property type="nucleotide sequence ID" value="NZ_CP066802.1"/>
</dbReference>
<gene>
    <name evidence="8" type="ORF">JG540_07530</name>
</gene>
<dbReference type="EMBL" id="CP066802">
    <property type="protein sequence ID" value="QQM66903.1"/>
    <property type="molecule type" value="Genomic_DNA"/>
</dbReference>
<evidence type="ECO:0000256" key="7">
    <source>
        <dbReference type="SAM" id="SignalP"/>
    </source>
</evidence>
<evidence type="ECO:0000256" key="4">
    <source>
        <dbReference type="ARBA" id="ARBA00022729"/>
    </source>
</evidence>
<organism evidence="8 9">
    <name type="scientific">Actinomyces weissii</name>
    <dbReference type="NCBI Taxonomy" id="675090"/>
    <lineage>
        <taxon>Bacteria</taxon>
        <taxon>Bacillati</taxon>
        <taxon>Actinomycetota</taxon>
        <taxon>Actinomycetes</taxon>
        <taxon>Actinomycetales</taxon>
        <taxon>Actinomycetaceae</taxon>
        <taxon>Actinomyces</taxon>
    </lineage>
</organism>
<evidence type="ECO:0000256" key="3">
    <source>
        <dbReference type="ARBA" id="ARBA00022448"/>
    </source>
</evidence>
<feature type="chain" id="PRO_5039180663" description="Probable sugar-binding periplasmic protein" evidence="7">
    <location>
        <begin position="26"/>
        <end position="446"/>
    </location>
</feature>
<sequence>MRNPVISRRQALVGLSATAVMATLAACGSKKEAASADGGGGTSAQGAGEGDASKVDVVTWWSAGSEKAGLDALTKVFAEQFPETTFENKAVSGGAGSQAKQKLATDLASKNPPDTYQAHAGAEIKDDIDAGYLVDISDLYEEFGLTSAFPETLVDRLKDSEGKIYSVPSNIHRANVVWASVSVLKAAGLDPAAPAKDLDGWLADMEKVKAAGYTPITMGQAWTQLQLLETVLLADLGAEKYNGLFDGKTDWMGADVTKALGHYEKLVALTDTSLYTEDWEPAMKPVMDNKAAYNVMGDWAVAAFDGANLKAGTDYVYFPVPGTDGVFDFLADGFTLTEGAKHPGGAKNWLKCISSKEGQIAFNTVKGSIPARKDLTDEEKAKFSEYQQSAMESFGKDTIVSSIAHGAALPAKASNSMSEALNKFAQKASTLEDLQKELSDAYKSVA</sequence>
<dbReference type="KEGG" id="awe:JG540_07530"/>
<protein>
    <recommendedName>
        <fullName evidence="6">Probable sugar-binding periplasmic protein</fullName>
    </recommendedName>
</protein>
<dbReference type="PROSITE" id="PS51318">
    <property type="entry name" value="TAT"/>
    <property type="match status" value="1"/>
</dbReference>
<dbReference type="PANTHER" id="PTHR43649:SF28">
    <property type="entry name" value="BINDING PROTEIN COMPONENT OF ABC SUGAR TRANSPORTER-RELATED"/>
    <property type="match status" value="1"/>
</dbReference>
<dbReference type="InterPro" id="IPR050490">
    <property type="entry name" value="Bact_solute-bd_prot1"/>
</dbReference>
<evidence type="ECO:0000256" key="1">
    <source>
        <dbReference type="ARBA" id="ARBA00004196"/>
    </source>
</evidence>
<dbReference type="GO" id="GO:0030313">
    <property type="term" value="C:cell envelope"/>
    <property type="evidence" value="ECO:0007669"/>
    <property type="project" value="UniProtKB-SubCell"/>
</dbReference>
<dbReference type="Pfam" id="PF01547">
    <property type="entry name" value="SBP_bac_1"/>
    <property type="match status" value="1"/>
</dbReference>
<keyword evidence="9" id="KW-1185">Reference proteome</keyword>
<dbReference type="Gene3D" id="3.40.190.10">
    <property type="entry name" value="Periplasmic binding protein-like II"/>
    <property type="match status" value="2"/>
</dbReference>
<reference evidence="8 9" key="1">
    <citation type="submission" date="2020-12" db="EMBL/GenBank/DDBJ databases">
        <authorList>
            <person name="Zhou J."/>
        </authorList>
    </citation>
    <scope>NUCLEOTIDE SEQUENCE [LARGE SCALE GENOMIC DNA]</scope>
    <source>
        <strain evidence="8 9">CCUG 61299</strain>
    </source>
</reference>
<dbReference type="InterPro" id="IPR006059">
    <property type="entry name" value="SBP"/>
</dbReference>
<feature type="signal peptide" evidence="7">
    <location>
        <begin position="1"/>
        <end position="25"/>
    </location>
</feature>
<dbReference type="InterPro" id="IPR006311">
    <property type="entry name" value="TAT_signal"/>
</dbReference>
<evidence type="ECO:0000313" key="9">
    <source>
        <dbReference type="Proteomes" id="UP000595895"/>
    </source>
</evidence>
<evidence type="ECO:0000313" key="8">
    <source>
        <dbReference type="EMBL" id="QQM66903.1"/>
    </source>
</evidence>
<dbReference type="PANTHER" id="PTHR43649">
    <property type="entry name" value="ARABINOSE-BINDING PROTEIN-RELATED"/>
    <property type="match status" value="1"/>
</dbReference>
<dbReference type="SUPFAM" id="SSF53850">
    <property type="entry name" value="Periplasmic binding protein-like II"/>
    <property type="match status" value="1"/>
</dbReference>
<comment type="subcellular location">
    <subcellularLocation>
        <location evidence="1">Cell envelope</location>
    </subcellularLocation>
</comment>
<evidence type="ECO:0000256" key="6">
    <source>
        <dbReference type="ARBA" id="ARBA00049753"/>
    </source>
</evidence>
<comment type="similarity">
    <text evidence="2">Belongs to the bacterial solute-binding protein 1 family.</text>
</comment>
<keyword evidence="4 7" id="KW-0732">Signal</keyword>
<comment type="function">
    <text evidence="5">Part of a binding-protein-dependent transport system for a sugar.</text>
</comment>
<evidence type="ECO:0000256" key="2">
    <source>
        <dbReference type="ARBA" id="ARBA00008520"/>
    </source>
</evidence>
<keyword evidence="3" id="KW-0813">Transport</keyword>
<evidence type="ECO:0000256" key="5">
    <source>
        <dbReference type="ARBA" id="ARBA00049629"/>
    </source>
</evidence>
<dbReference type="AlphaFoldDB" id="A0A7T7M8J8"/>
<accession>A0A7T7M8J8</accession>
<dbReference type="Proteomes" id="UP000595895">
    <property type="component" value="Chromosome"/>
</dbReference>
<dbReference type="PROSITE" id="PS51257">
    <property type="entry name" value="PROKAR_LIPOPROTEIN"/>
    <property type="match status" value="1"/>
</dbReference>
<proteinExistence type="inferred from homology"/>